<name>A0A1H3MVH3_9ACTN</name>
<evidence type="ECO:0000313" key="2">
    <source>
        <dbReference type="Proteomes" id="UP000199632"/>
    </source>
</evidence>
<reference evidence="2" key="1">
    <citation type="submission" date="2016-10" db="EMBL/GenBank/DDBJ databases">
        <authorList>
            <person name="Varghese N."/>
            <person name="Submissions S."/>
        </authorList>
    </citation>
    <scope>NUCLEOTIDE SEQUENCE [LARGE SCALE GENOMIC DNA]</scope>
    <source>
        <strain evidence="2">DSM 44718</strain>
    </source>
</reference>
<dbReference type="AlphaFoldDB" id="A0A1H3MVH3"/>
<keyword evidence="2" id="KW-1185">Reference proteome</keyword>
<dbReference type="STRING" id="137265.SAMN05421684_1612"/>
<evidence type="ECO:0000313" key="1">
    <source>
        <dbReference type="EMBL" id="SDY80009.1"/>
    </source>
</evidence>
<gene>
    <name evidence="1" type="ORF">SAMN05421684_1612</name>
</gene>
<dbReference type="EMBL" id="FNQB01000001">
    <property type="protein sequence ID" value="SDY80009.1"/>
    <property type="molecule type" value="Genomic_DNA"/>
</dbReference>
<dbReference type="PROSITE" id="PS51257">
    <property type="entry name" value="PROKAR_LIPOPROTEIN"/>
    <property type="match status" value="1"/>
</dbReference>
<accession>A0A1H3MVH3</accession>
<dbReference type="RefSeq" id="WP_090788861.1">
    <property type="nucleotide sequence ID" value="NZ_BOND01000018.1"/>
</dbReference>
<organism evidence="1 2">
    <name type="scientific">Asanoa ishikariensis</name>
    <dbReference type="NCBI Taxonomy" id="137265"/>
    <lineage>
        <taxon>Bacteria</taxon>
        <taxon>Bacillati</taxon>
        <taxon>Actinomycetota</taxon>
        <taxon>Actinomycetes</taxon>
        <taxon>Micromonosporales</taxon>
        <taxon>Micromonosporaceae</taxon>
        <taxon>Asanoa</taxon>
    </lineage>
</organism>
<dbReference type="OrthoDB" id="3388860at2"/>
<sequence>MTETKSAGGFTGNPAAALSVAGTGGCCGNPPQANLSLPEPDGAATNCCGSATEAKAENACCGSAARADAVASGSGCCG</sequence>
<protein>
    <submittedName>
        <fullName evidence="1">Uncharacterized protein</fullName>
    </submittedName>
</protein>
<dbReference type="Proteomes" id="UP000199632">
    <property type="component" value="Unassembled WGS sequence"/>
</dbReference>
<proteinExistence type="predicted"/>